<evidence type="ECO:0000256" key="2">
    <source>
        <dbReference type="SAM" id="MobiDB-lite"/>
    </source>
</evidence>
<feature type="compositionally biased region" description="Polar residues" evidence="2">
    <location>
        <begin position="247"/>
        <end position="257"/>
    </location>
</feature>
<evidence type="ECO:0000256" key="1">
    <source>
        <dbReference type="PROSITE-ProRule" id="PRU00047"/>
    </source>
</evidence>
<feature type="region of interest" description="Disordered" evidence="2">
    <location>
        <begin position="389"/>
        <end position="414"/>
    </location>
</feature>
<protein>
    <recommendedName>
        <fullName evidence="3">CCHC-type domain-containing protein</fullName>
    </recommendedName>
</protein>
<dbReference type="Proteomes" id="UP000619265">
    <property type="component" value="Unassembled WGS sequence"/>
</dbReference>
<accession>A0A833U232</accession>
<dbReference type="GO" id="GO:0008270">
    <property type="term" value="F:zinc ion binding"/>
    <property type="evidence" value="ECO:0007669"/>
    <property type="project" value="UniProtKB-KW"/>
</dbReference>
<proteinExistence type="predicted"/>
<sequence length="414" mass="45676">MVLKHKSGQQNKVADAFSRRASMLVTMKAEIIGFEQLKDLYANYEDFAEVWKQCAMGKPSVYRRGLFGYLDGTTTIPPIEVVVTNPECHTTSFIPNPLYEHWLRQDTIVLAVLFSAITEPILVQVVSHKTSAKVWQALETSFSSQSRARIIQLRTELTTARKGALSASDYFMQIKRYTDELAIIGHPLSCDKIVTYILAGLGHDYDPFVTTISACKDPVTLEEVYSLLLTIESRLSHNNPQVPQASVNVATRQTPQHFSRGRGGYRGRGRSFCGNSQQYSSSGRGPSPRDTIICQVCGKQGHTAKKCFHRFDITYTANSDQRNPLAFIASSSSQPEPDWHPDTGATHHLTNDLANLNLRSEDYNGTDQIHIGNGAGTLQSEPPPISICAAPSTSNPIRDEAIPSVPPPVPCPSN</sequence>
<dbReference type="PROSITE" id="PS50158">
    <property type="entry name" value="ZF_CCHC"/>
    <property type="match status" value="1"/>
</dbReference>
<dbReference type="GO" id="GO:0003676">
    <property type="term" value="F:nucleic acid binding"/>
    <property type="evidence" value="ECO:0007669"/>
    <property type="project" value="InterPro"/>
</dbReference>
<name>A0A833U232_JUGRE</name>
<evidence type="ECO:0000313" key="4">
    <source>
        <dbReference type="EMBL" id="KAF5445394.1"/>
    </source>
</evidence>
<dbReference type="EMBL" id="LIHL02000015">
    <property type="protein sequence ID" value="KAF5445394.1"/>
    <property type="molecule type" value="Genomic_DNA"/>
</dbReference>
<keyword evidence="1" id="KW-0479">Metal-binding</keyword>
<feature type="compositionally biased region" description="Basic residues" evidence="2">
    <location>
        <begin position="259"/>
        <end position="269"/>
    </location>
</feature>
<gene>
    <name evidence="4" type="ORF">F2P56_034445</name>
</gene>
<keyword evidence="1" id="KW-0862">Zinc</keyword>
<reference evidence="4" key="2">
    <citation type="submission" date="2020-03" db="EMBL/GenBank/DDBJ databases">
        <title>Walnut 2.0.</title>
        <authorList>
            <person name="Marrano A."/>
            <person name="Britton M."/>
            <person name="Zimin A.V."/>
            <person name="Zaini P.A."/>
            <person name="Workman R."/>
            <person name="Puiu D."/>
            <person name="Bianco L."/>
            <person name="Allen B.J."/>
            <person name="Troggio M."/>
            <person name="Leslie C.A."/>
            <person name="Timp W."/>
            <person name="Dendekar A."/>
            <person name="Salzberg S.L."/>
            <person name="Neale D.B."/>
        </authorList>
    </citation>
    <scope>NUCLEOTIDE SEQUENCE</scope>
    <source>
        <tissue evidence="4">Leaves</tissue>
    </source>
</reference>
<reference evidence="4" key="1">
    <citation type="submission" date="2015-10" db="EMBL/GenBank/DDBJ databases">
        <authorList>
            <person name="Martinez-Garcia P.J."/>
            <person name="Crepeau M.W."/>
            <person name="Puiu D."/>
            <person name="Gonzalez-Ibeas D."/>
            <person name="Whalen J."/>
            <person name="Stevens K."/>
            <person name="Paul R."/>
            <person name="Butterfield T."/>
            <person name="Britton M."/>
            <person name="Reagan R."/>
            <person name="Chakraborty S."/>
            <person name="Walawage S.L."/>
            <person name="Vasquez-Gross H.A."/>
            <person name="Cardeno C."/>
            <person name="Famula R."/>
            <person name="Pratt K."/>
            <person name="Kuruganti S."/>
            <person name="Aradhya M.K."/>
            <person name="Leslie C.A."/>
            <person name="Dandekar A.M."/>
            <person name="Salzberg S.L."/>
            <person name="Wegrzyn J.L."/>
            <person name="Langley C.H."/>
            <person name="Neale D.B."/>
        </authorList>
    </citation>
    <scope>NUCLEOTIDE SEQUENCE</scope>
    <source>
        <tissue evidence="4">Leaves</tissue>
    </source>
</reference>
<feature type="compositionally biased region" description="Pro residues" evidence="2">
    <location>
        <begin position="404"/>
        <end position="414"/>
    </location>
</feature>
<feature type="domain" description="CCHC-type" evidence="3">
    <location>
        <begin position="294"/>
        <end position="307"/>
    </location>
</feature>
<dbReference type="InterPro" id="IPR001878">
    <property type="entry name" value="Znf_CCHC"/>
</dbReference>
<organism evidence="4 5">
    <name type="scientific">Juglans regia</name>
    <name type="common">English walnut</name>
    <dbReference type="NCBI Taxonomy" id="51240"/>
    <lineage>
        <taxon>Eukaryota</taxon>
        <taxon>Viridiplantae</taxon>
        <taxon>Streptophyta</taxon>
        <taxon>Embryophyta</taxon>
        <taxon>Tracheophyta</taxon>
        <taxon>Spermatophyta</taxon>
        <taxon>Magnoliopsida</taxon>
        <taxon>eudicotyledons</taxon>
        <taxon>Gunneridae</taxon>
        <taxon>Pentapetalae</taxon>
        <taxon>rosids</taxon>
        <taxon>fabids</taxon>
        <taxon>Fagales</taxon>
        <taxon>Juglandaceae</taxon>
        <taxon>Juglans</taxon>
    </lineage>
</organism>
<keyword evidence="1" id="KW-0863">Zinc-finger</keyword>
<dbReference type="PANTHER" id="PTHR47481">
    <property type="match status" value="1"/>
</dbReference>
<dbReference type="Gramene" id="Jr15_09510_p1">
    <property type="protein sequence ID" value="cds.Jr15_09510_p1"/>
    <property type="gene ID" value="Jr15_09510"/>
</dbReference>
<dbReference type="SUPFAM" id="SSF57756">
    <property type="entry name" value="Retrovirus zinc finger-like domains"/>
    <property type="match status" value="1"/>
</dbReference>
<evidence type="ECO:0000259" key="3">
    <source>
        <dbReference type="PROSITE" id="PS50158"/>
    </source>
</evidence>
<feature type="region of interest" description="Disordered" evidence="2">
    <location>
        <begin position="247"/>
        <end position="269"/>
    </location>
</feature>
<dbReference type="Pfam" id="PF14223">
    <property type="entry name" value="Retrotran_gag_2"/>
    <property type="match status" value="1"/>
</dbReference>
<dbReference type="PANTHER" id="PTHR47481:SF22">
    <property type="entry name" value="RETROTRANSPOSON GAG DOMAIN-CONTAINING PROTEIN"/>
    <property type="match status" value="1"/>
</dbReference>
<dbReference type="AlphaFoldDB" id="A0A833U232"/>
<dbReference type="InterPro" id="IPR036875">
    <property type="entry name" value="Znf_CCHC_sf"/>
</dbReference>
<comment type="caution">
    <text evidence="4">The sequence shown here is derived from an EMBL/GenBank/DDBJ whole genome shotgun (WGS) entry which is preliminary data.</text>
</comment>
<evidence type="ECO:0000313" key="5">
    <source>
        <dbReference type="Proteomes" id="UP000619265"/>
    </source>
</evidence>